<proteinExistence type="predicted"/>
<protein>
    <recommendedName>
        <fullName evidence="4">Zn(2)-C6 fungal-type domain-containing protein</fullName>
    </recommendedName>
</protein>
<keyword evidence="1" id="KW-0175">Coiled coil</keyword>
<dbReference type="Proteomes" id="UP000054196">
    <property type="component" value="Unassembled WGS sequence"/>
</dbReference>
<reference evidence="3" key="1">
    <citation type="journal article" date="2012" name="Science">
        <title>The Paleozoic origin of enzymatic lignin decomposition reconstructed from 31 fungal genomes.</title>
        <authorList>
            <person name="Floudas D."/>
            <person name="Binder M."/>
            <person name="Riley R."/>
            <person name="Barry K."/>
            <person name="Blanchette R.A."/>
            <person name="Henrissat B."/>
            <person name="Martinez A.T."/>
            <person name="Otillar R."/>
            <person name="Spatafora J.W."/>
            <person name="Yadav J.S."/>
            <person name="Aerts A."/>
            <person name="Benoit I."/>
            <person name="Boyd A."/>
            <person name="Carlson A."/>
            <person name="Copeland A."/>
            <person name="Coutinho P.M."/>
            <person name="de Vries R.P."/>
            <person name="Ferreira P."/>
            <person name="Findley K."/>
            <person name="Foster B."/>
            <person name="Gaskell J."/>
            <person name="Glotzer D."/>
            <person name="Gorecki P."/>
            <person name="Heitman J."/>
            <person name="Hesse C."/>
            <person name="Hori C."/>
            <person name="Igarashi K."/>
            <person name="Jurgens J.A."/>
            <person name="Kallen N."/>
            <person name="Kersten P."/>
            <person name="Kohler A."/>
            <person name="Kuees U."/>
            <person name="Kumar T.K.A."/>
            <person name="Kuo A."/>
            <person name="LaButti K."/>
            <person name="Larrondo L.F."/>
            <person name="Lindquist E."/>
            <person name="Ling A."/>
            <person name="Lombard V."/>
            <person name="Lucas S."/>
            <person name="Lundell T."/>
            <person name="Martin R."/>
            <person name="McLaughlin D.J."/>
            <person name="Morgenstern I."/>
            <person name="Morin E."/>
            <person name="Murat C."/>
            <person name="Nagy L.G."/>
            <person name="Nolan M."/>
            <person name="Ohm R.A."/>
            <person name="Patyshakuliyeva A."/>
            <person name="Rokas A."/>
            <person name="Ruiz-Duenas F.J."/>
            <person name="Sabat G."/>
            <person name="Salamov A."/>
            <person name="Samejima M."/>
            <person name="Schmutz J."/>
            <person name="Slot J.C."/>
            <person name="St John F."/>
            <person name="Stenlid J."/>
            <person name="Sun H."/>
            <person name="Sun S."/>
            <person name="Syed K."/>
            <person name="Tsang A."/>
            <person name="Wiebenga A."/>
            <person name="Young D."/>
            <person name="Pisabarro A."/>
            <person name="Eastwood D.C."/>
            <person name="Martin F."/>
            <person name="Cullen D."/>
            <person name="Grigoriev I.V."/>
            <person name="Hibbett D.S."/>
        </authorList>
    </citation>
    <scope>NUCLEOTIDE SEQUENCE [LARGE SCALE GENOMIC DNA]</scope>
    <source>
        <strain evidence="3">HHB-11173 SS5</strain>
    </source>
</reference>
<accession>R7S0Z3</accession>
<evidence type="ECO:0000313" key="2">
    <source>
        <dbReference type="EMBL" id="EIN03519.1"/>
    </source>
</evidence>
<keyword evidence="3" id="KW-1185">Reference proteome</keyword>
<dbReference type="AlphaFoldDB" id="R7S0Z3"/>
<gene>
    <name evidence="2" type="ORF">PUNSTDRAFT_48002</name>
</gene>
<feature type="coiled-coil region" evidence="1">
    <location>
        <begin position="194"/>
        <end position="221"/>
    </location>
</feature>
<organism evidence="2 3">
    <name type="scientific">Punctularia strigosozonata (strain HHB-11173)</name>
    <name type="common">White-rot fungus</name>
    <dbReference type="NCBI Taxonomy" id="741275"/>
    <lineage>
        <taxon>Eukaryota</taxon>
        <taxon>Fungi</taxon>
        <taxon>Dikarya</taxon>
        <taxon>Basidiomycota</taxon>
        <taxon>Agaricomycotina</taxon>
        <taxon>Agaricomycetes</taxon>
        <taxon>Corticiales</taxon>
        <taxon>Punctulariaceae</taxon>
        <taxon>Punctularia</taxon>
    </lineage>
</organism>
<evidence type="ECO:0008006" key="4">
    <source>
        <dbReference type="Google" id="ProtNLM"/>
    </source>
</evidence>
<sequence length="232" mass="26028">MNRQPQSTVPIDDASPETCRRCTELDIECSPQYTAGGPASCDPCRTGNIFCSRSVRVRVEEESGREYTIAVHRPVVPPLHPLPALDENPPDSVIDGATWIRFLSTRMSYSSAWLHHIFNAFERAIALHGHYFQTVLAQSLHTVADALRTGNESIRRIVRTTPTPAEDRPRAVPTELRLLRTRVSDMEAACARHQEHSTQRISALERRVAELGRELVALNADVRETRPTGDEE</sequence>
<evidence type="ECO:0000313" key="3">
    <source>
        <dbReference type="Proteomes" id="UP000054196"/>
    </source>
</evidence>
<evidence type="ECO:0000256" key="1">
    <source>
        <dbReference type="SAM" id="Coils"/>
    </source>
</evidence>
<name>R7S0Z3_PUNST</name>
<dbReference type="RefSeq" id="XP_007389176.1">
    <property type="nucleotide sequence ID" value="XM_007389114.1"/>
</dbReference>
<dbReference type="EMBL" id="JH687561">
    <property type="protein sequence ID" value="EIN03519.1"/>
    <property type="molecule type" value="Genomic_DNA"/>
</dbReference>
<dbReference type="GeneID" id="18882935"/>
<dbReference type="KEGG" id="psq:PUNSTDRAFT_48002"/>
<dbReference type="HOGENOM" id="CLU_1195406_0_0_1"/>